<comment type="caution">
    <text evidence="2">The sequence shown here is derived from an EMBL/GenBank/DDBJ whole genome shotgun (WGS) entry which is preliminary data.</text>
</comment>
<evidence type="ECO:0000313" key="3">
    <source>
        <dbReference type="Proteomes" id="UP001216907"/>
    </source>
</evidence>
<organism evidence="2 3">
    <name type="scientific">Paludisphaera mucosa</name>
    <dbReference type="NCBI Taxonomy" id="3030827"/>
    <lineage>
        <taxon>Bacteria</taxon>
        <taxon>Pseudomonadati</taxon>
        <taxon>Planctomycetota</taxon>
        <taxon>Planctomycetia</taxon>
        <taxon>Isosphaerales</taxon>
        <taxon>Isosphaeraceae</taxon>
        <taxon>Paludisphaera</taxon>
    </lineage>
</organism>
<gene>
    <name evidence="2" type="ORF">PZE19_20300</name>
</gene>
<dbReference type="EMBL" id="JARRAG010000002">
    <property type="protein sequence ID" value="MDG3006121.1"/>
    <property type="molecule type" value="Genomic_DNA"/>
</dbReference>
<dbReference type="Proteomes" id="UP001216907">
    <property type="component" value="Unassembled WGS sequence"/>
</dbReference>
<protein>
    <submittedName>
        <fullName evidence="2">Uncharacterized protein</fullName>
    </submittedName>
</protein>
<dbReference type="RefSeq" id="WP_277862423.1">
    <property type="nucleotide sequence ID" value="NZ_JARRAG010000002.1"/>
</dbReference>
<sequence>MIMIPAIMVIAGLCLAFGLLDVTFRAVTRKPFPSVSTIVRFFLISLTLVVATMIAVGVGTRAMGG</sequence>
<keyword evidence="3" id="KW-1185">Reference proteome</keyword>
<feature type="transmembrane region" description="Helical" evidence="1">
    <location>
        <begin position="41"/>
        <end position="60"/>
    </location>
</feature>
<keyword evidence="1" id="KW-1133">Transmembrane helix</keyword>
<name>A0ABT6FEX5_9BACT</name>
<evidence type="ECO:0000313" key="2">
    <source>
        <dbReference type="EMBL" id="MDG3006121.1"/>
    </source>
</evidence>
<accession>A0ABT6FEX5</accession>
<reference evidence="2 3" key="1">
    <citation type="submission" date="2023-03" db="EMBL/GenBank/DDBJ databases">
        <title>Paludisphaera mucosa sp. nov. a novel planctomycete from northern fen.</title>
        <authorList>
            <person name="Ivanova A."/>
        </authorList>
    </citation>
    <scope>NUCLEOTIDE SEQUENCE [LARGE SCALE GENOMIC DNA]</scope>
    <source>
        <strain evidence="2 3">Pla2</strain>
    </source>
</reference>
<keyword evidence="1" id="KW-0472">Membrane</keyword>
<proteinExistence type="predicted"/>
<evidence type="ECO:0000256" key="1">
    <source>
        <dbReference type="SAM" id="Phobius"/>
    </source>
</evidence>
<keyword evidence="1" id="KW-0812">Transmembrane</keyword>